<dbReference type="GO" id="GO:0005886">
    <property type="term" value="C:plasma membrane"/>
    <property type="evidence" value="ECO:0007669"/>
    <property type="project" value="TreeGrafter"/>
</dbReference>
<dbReference type="Pfam" id="PF05147">
    <property type="entry name" value="LANC_like"/>
    <property type="match status" value="1"/>
</dbReference>
<dbReference type="InterPro" id="IPR007822">
    <property type="entry name" value="LANC-like"/>
</dbReference>
<keyword evidence="1" id="KW-0479">Metal-binding</keyword>
<evidence type="ECO:0008006" key="4">
    <source>
        <dbReference type="Google" id="ProtNLM"/>
    </source>
</evidence>
<gene>
    <name evidence="2" type="ORF">FHK87_17025</name>
</gene>
<accession>A0A504J7Y2</accession>
<feature type="binding site" evidence="1">
    <location>
        <position position="317"/>
    </location>
    <ligand>
        <name>Zn(2+)</name>
        <dbReference type="ChEBI" id="CHEBI:29105"/>
    </ligand>
</feature>
<reference evidence="2 3" key="1">
    <citation type="submission" date="2019-06" db="EMBL/GenBank/DDBJ databases">
        <authorList>
            <person name="Meng X."/>
        </authorList>
    </citation>
    <scope>NUCLEOTIDE SEQUENCE [LARGE SCALE GENOMIC DNA]</scope>
    <source>
        <strain evidence="2 3">M625</strain>
    </source>
</reference>
<dbReference type="GO" id="GO:0031179">
    <property type="term" value="P:peptide modification"/>
    <property type="evidence" value="ECO:0007669"/>
    <property type="project" value="InterPro"/>
</dbReference>
<proteinExistence type="predicted"/>
<dbReference type="EMBL" id="VFWZ01000005">
    <property type="protein sequence ID" value="TPN84632.1"/>
    <property type="molecule type" value="Genomic_DNA"/>
</dbReference>
<evidence type="ECO:0000256" key="1">
    <source>
        <dbReference type="PIRSR" id="PIRSR607822-1"/>
    </source>
</evidence>
<dbReference type="Gene3D" id="1.50.10.20">
    <property type="match status" value="1"/>
</dbReference>
<evidence type="ECO:0000313" key="2">
    <source>
        <dbReference type="EMBL" id="TPN84632.1"/>
    </source>
</evidence>
<dbReference type="InterPro" id="IPR033889">
    <property type="entry name" value="LanC"/>
</dbReference>
<dbReference type="AlphaFoldDB" id="A0A504J7Y2"/>
<name>A0A504J7Y2_9FLAO</name>
<protein>
    <recommendedName>
        <fullName evidence="4">Lanthionine synthetase C family protein</fullName>
    </recommendedName>
</protein>
<sequence>MLEIKVTTQALLNQQLKEIHIILRDNYKDVKDIGGLSGISGISLFQFYYSKYLNSDVGAEIGAEILSECIDRINNGYNFPTYCNGIAGAGWVIQHLVEEDFVEIDVDELLVDLDVYLYSVMKVNIEQGDYDFLHGALGYGYYFLKRLKNTQSETLKNKYLSYLSDIIQQLDVLSEKDDYGCKWNSILDHESGLKGYNLSLSHGMSSIINFLSRLYPYTELRDKVTPLLKGGISYILSHEDATQDSISLFPSWSTQSEERQTSRLAWCYGDLGIGISLRIAALALKDSDLEEKALKILKRATGRKTKEQSLVKDTCMCHGAFGNAQIFNRLYRDTKEEVFLEAADFWIQEGINMATFSDGYVGYKQWKGKKGWVNEIDLLMGVAGIGMAILFHISDFETSWDECLMIS</sequence>
<organism evidence="2 3">
    <name type="scientific">Aquimarina algicola</name>
    <dbReference type="NCBI Taxonomy" id="2589995"/>
    <lineage>
        <taxon>Bacteria</taxon>
        <taxon>Pseudomonadati</taxon>
        <taxon>Bacteroidota</taxon>
        <taxon>Flavobacteriia</taxon>
        <taxon>Flavobacteriales</taxon>
        <taxon>Flavobacteriaceae</taxon>
        <taxon>Aquimarina</taxon>
    </lineage>
</organism>
<dbReference type="RefSeq" id="WP_140594967.1">
    <property type="nucleotide sequence ID" value="NZ_VFWZ01000005.1"/>
</dbReference>
<comment type="caution">
    <text evidence="2">The sequence shown here is derived from an EMBL/GenBank/DDBJ whole genome shotgun (WGS) entry which is preliminary data.</text>
</comment>
<dbReference type="Proteomes" id="UP000315540">
    <property type="component" value="Unassembled WGS sequence"/>
</dbReference>
<dbReference type="PRINTS" id="PR01955">
    <property type="entry name" value="LANCFRANKIA"/>
</dbReference>
<dbReference type="SUPFAM" id="SSF158745">
    <property type="entry name" value="LanC-like"/>
    <property type="match status" value="1"/>
</dbReference>
<dbReference type="GO" id="GO:0046872">
    <property type="term" value="F:metal ion binding"/>
    <property type="evidence" value="ECO:0007669"/>
    <property type="project" value="UniProtKB-KW"/>
</dbReference>
<feature type="binding site" evidence="1">
    <location>
        <position position="318"/>
    </location>
    <ligand>
        <name>Zn(2+)</name>
        <dbReference type="ChEBI" id="CHEBI:29105"/>
    </ligand>
</feature>
<dbReference type="OrthoDB" id="6313827at2"/>
<keyword evidence="3" id="KW-1185">Reference proteome</keyword>
<keyword evidence="1" id="KW-0862">Zinc</keyword>
<dbReference type="SMART" id="SM01260">
    <property type="entry name" value="LANC_like"/>
    <property type="match status" value="1"/>
</dbReference>
<dbReference type="PANTHER" id="PTHR12736:SF7">
    <property type="entry name" value="LANC-LIKE PROTEIN 3"/>
    <property type="match status" value="1"/>
</dbReference>
<feature type="binding site" evidence="1">
    <location>
        <position position="267"/>
    </location>
    <ligand>
        <name>Zn(2+)</name>
        <dbReference type="ChEBI" id="CHEBI:29105"/>
    </ligand>
</feature>
<dbReference type="PRINTS" id="PR01950">
    <property type="entry name" value="LANCSUPER"/>
</dbReference>
<dbReference type="CDD" id="cd04793">
    <property type="entry name" value="LanC"/>
    <property type="match status" value="1"/>
</dbReference>
<dbReference type="PANTHER" id="PTHR12736">
    <property type="entry name" value="LANC-LIKE PROTEIN"/>
    <property type="match status" value="1"/>
</dbReference>
<evidence type="ECO:0000313" key="3">
    <source>
        <dbReference type="Proteomes" id="UP000315540"/>
    </source>
</evidence>